<organism evidence="8 9">
    <name type="scientific">Pedobacter africanus</name>
    <dbReference type="NCBI Taxonomy" id="151894"/>
    <lineage>
        <taxon>Bacteria</taxon>
        <taxon>Pseudomonadati</taxon>
        <taxon>Bacteroidota</taxon>
        <taxon>Sphingobacteriia</taxon>
        <taxon>Sphingobacteriales</taxon>
        <taxon>Sphingobacteriaceae</taxon>
        <taxon>Pedobacter</taxon>
    </lineage>
</organism>
<dbReference type="STRING" id="151894.SAMN04488524_4675"/>
<dbReference type="Gene3D" id="1.25.40.390">
    <property type="match status" value="1"/>
</dbReference>
<keyword evidence="3" id="KW-0732">Signal</keyword>
<proteinExistence type="inferred from homology"/>
<reference evidence="9" key="1">
    <citation type="submission" date="2017-04" db="EMBL/GenBank/DDBJ databases">
        <authorList>
            <person name="Varghese N."/>
            <person name="Submissions S."/>
        </authorList>
    </citation>
    <scope>NUCLEOTIDE SEQUENCE [LARGE SCALE GENOMIC DNA]</scope>
    <source>
        <strain evidence="9">DSM 12126</strain>
    </source>
</reference>
<evidence type="ECO:0000313" key="8">
    <source>
        <dbReference type="EMBL" id="SMD07100.1"/>
    </source>
</evidence>
<dbReference type="Pfam" id="PF07980">
    <property type="entry name" value="SusD_RagB"/>
    <property type="match status" value="1"/>
</dbReference>
<comment type="similarity">
    <text evidence="2">Belongs to the SusD family.</text>
</comment>
<evidence type="ECO:0000259" key="6">
    <source>
        <dbReference type="Pfam" id="PF07980"/>
    </source>
</evidence>
<dbReference type="EMBL" id="FWXT01000005">
    <property type="protein sequence ID" value="SMD07100.1"/>
    <property type="molecule type" value="Genomic_DNA"/>
</dbReference>
<protein>
    <submittedName>
        <fullName evidence="8">Starch-binding associating with outer membrane</fullName>
    </submittedName>
</protein>
<dbReference type="InterPro" id="IPR012944">
    <property type="entry name" value="SusD_RagB_dom"/>
</dbReference>
<feature type="domain" description="RagB/SusD" evidence="6">
    <location>
        <begin position="374"/>
        <end position="589"/>
    </location>
</feature>
<dbReference type="RefSeq" id="WP_084241447.1">
    <property type="nucleotide sequence ID" value="NZ_FWXT01000005.1"/>
</dbReference>
<evidence type="ECO:0000256" key="1">
    <source>
        <dbReference type="ARBA" id="ARBA00004442"/>
    </source>
</evidence>
<dbReference type="GO" id="GO:0009279">
    <property type="term" value="C:cell outer membrane"/>
    <property type="evidence" value="ECO:0007669"/>
    <property type="project" value="UniProtKB-SubCell"/>
</dbReference>
<name>A0A1W2EBG6_9SPHI</name>
<keyword evidence="4" id="KW-0472">Membrane</keyword>
<dbReference type="AlphaFoldDB" id="A0A1W2EBG6"/>
<evidence type="ECO:0000256" key="3">
    <source>
        <dbReference type="ARBA" id="ARBA00022729"/>
    </source>
</evidence>
<evidence type="ECO:0000313" key="9">
    <source>
        <dbReference type="Proteomes" id="UP000192756"/>
    </source>
</evidence>
<gene>
    <name evidence="8" type="ORF">SAMN04488524_4675</name>
</gene>
<dbReference type="InterPro" id="IPR033985">
    <property type="entry name" value="SusD-like_N"/>
</dbReference>
<evidence type="ECO:0000256" key="4">
    <source>
        <dbReference type="ARBA" id="ARBA00023136"/>
    </source>
</evidence>
<dbReference type="InterPro" id="IPR011990">
    <property type="entry name" value="TPR-like_helical_dom_sf"/>
</dbReference>
<comment type="subcellular location">
    <subcellularLocation>
        <location evidence="1">Cell outer membrane</location>
    </subcellularLocation>
</comment>
<dbReference type="Proteomes" id="UP000192756">
    <property type="component" value="Unassembled WGS sequence"/>
</dbReference>
<keyword evidence="9" id="KW-1185">Reference proteome</keyword>
<feature type="domain" description="SusD-like N-terminal" evidence="7">
    <location>
        <begin position="25"/>
        <end position="235"/>
    </location>
</feature>
<dbReference type="Pfam" id="PF14322">
    <property type="entry name" value="SusD-like_3"/>
    <property type="match status" value="1"/>
</dbReference>
<evidence type="ECO:0000256" key="5">
    <source>
        <dbReference type="ARBA" id="ARBA00023237"/>
    </source>
</evidence>
<evidence type="ECO:0000259" key="7">
    <source>
        <dbReference type="Pfam" id="PF14322"/>
    </source>
</evidence>
<accession>A0A1W2EBG6</accession>
<dbReference type="OrthoDB" id="5694214at2"/>
<dbReference type="SUPFAM" id="SSF48452">
    <property type="entry name" value="TPR-like"/>
    <property type="match status" value="1"/>
</dbReference>
<sequence length="589" mass="66488">MKSKIFFPIAIAFICVLSLNSCKRYLDVSPPSAFDERFVFSNVANATSALMGVYEQLTGDNGYGSRLSMMYPYDTDDFIGVTNASAPDNNSRDLSRYNLQPTNGQLTLPFQQLYTGVERANICIKNIPSMVMYNSGTEAEKQQLRRLYGEALTLRAQFYLELIRNWGDIPAIFEPAIEQADLYLPKTDRDQIYDRLIEDLKTAAELVPWRNDAGIAVDERITKGAVKGLRARIALFRGGYSLRSTSEQMERKADYLDFYKIARDECSEIMARRDKHTLNPIYQDIFKNYIDAFKIEPNGEVMFEVALGKDISGRIGYYDGPRFYASSGTAQLGNSSVRAVPVYFYAFNALDTRRDVTLAPYYNNADKTKAVQTMVNMVSGKFRADWWNPAASSASQQTGINWPILRFSDVLLMFAEAENELNNGPTAAAKSAYEEVRKRGFKGNEAAIGVTPSGKADFFNAIVNERYFEFGAEGIRKYDLIRWNLLASKIAETRANYTKMLNKEVPYNNLPQNMYYKSASTEVIFSNSLYAPTPAATPTGYTRVAWVSSITAAWITNFAQYFKPNHSELLPLPQSVVESNPKLKQDYGY</sequence>
<evidence type="ECO:0000256" key="2">
    <source>
        <dbReference type="ARBA" id="ARBA00006275"/>
    </source>
</evidence>
<keyword evidence="5" id="KW-0998">Cell outer membrane</keyword>